<dbReference type="Pfam" id="PF03492">
    <property type="entry name" value="Methyltransf_7"/>
    <property type="match status" value="1"/>
</dbReference>
<accession>A0A9Q0HEC4</accession>
<dbReference type="PANTHER" id="PTHR31009">
    <property type="entry name" value="S-ADENOSYL-L-METHIONINE:CARBOXYL METHYLTRANSFERASE FAMILY PROTEIN"/>
    <property type="match status" value="1"/>
</dbReference>
<dbReference type="InterPro" id="IPR005299">
    <property type="entry name" value="MeTrfase_7"/>
</dbReference>
<dbReference type="Proteomes" id="UP001141806">
    <property type="component" value="Unassembled WGS sequence"/>
</dbReference>
<comment type="caution">
    <text evidence="3">The sequence shown here is derived from an EMBL/GenBank/DDBJ whole genome shotgun (WGS) entry which is preliminary data.</text>
</comment>
<dbReference type="InterPro" id="IPR042086">
    <property type="entry name" value="MeTrfase_capping"/>
</dbReference>
<keyword evidence="4" id="KW-1185">Reference proteome</keyword>
<reference evidence="3" key="1">
    <citation type="journal article" date="2023" name="Plant J.">
        <title>The genome of the king protea, Protea cynaroides.</title>
        <authorList>
            <person name="Chang J."/>
            <person name="Duong T.A."/>
            <person name="Schoeman C."/>
            <person name="Ma X."/>
            <person name="Roodt D."/>
            <person name="Barker N."/>
            <person name="Li Z."/>
            <person name="Van de Peer Y."/>
            <person name="Mizrachi E."/>
        </authorList>
    </citation>
    <scope>NUCLEOTIDE SEQUENCE</scope>
    <source>
        <tissue evidence="3">Young leaves</tissue>
    </source>
</reference>
<dbReference type="InterPro" id="IPR029063">
    <property type="entry name" value="SAM-dependent_MTases_sf"/>
</dbReference>
<name>A0A9Q0HEC4_9MAGN</name>
<dbReference type="Gene3D" id="3.40.50.150">
    <property type="entry name" value="Vaccinia Virus protein VP39"/>
    <property type="match status" value="1"/>
</dbReference>
<gene>
    <name evidence="3" type="ORF">NE237_023112</name>
</gene>
<dbReference type="AlphaFoldDB" id="A0A9Q0HEC4"/>
<protein>
    <submittedName>
        <fullName evidence="3">Uncharacterized protein</fullName>
    </submittedName>
</protein>
<dbReference type="GO" id="GO:0008168">
    <property type="term" value="F:methyltransferase activity"/>
    <property type="evidence" value="ECO:0007669"/>
    <property type="project" value="InterPro"/>
</dbReference>
<evidence type="ECO:0000313" key="3">
    <source>
        <dbReference type="EMBL" id="KAJ4963173.1"/>
    </source>
</evidence>
<organism evidence="3 4">
    <name type="scientific">Protea cynaroides</name>
    <dbReference type="NCBI Taxonomy" id="273540"/>
    <lineage>
        <taxon>Eukaryota</taxon>
        <taxon>Viridiplantae</taxon>
        <taxon>Streptophyta</taxon>
        <taxon>Embryophyta</taxon>
        <taxon>Tracheophyta</taxon>
        <taxon>Spermatophyta</taxon>
        <taxon>Magnoliopsida</taxon>
        <taxon>Proteales</taxon>
        <taxon>Proteaceae</taxon>
        <taxon>Protea</taxon>
    </lineage>
</organism>
<keyword evidence="2" id="KW-0460">Magnesium</keyword>
<dbReference type="Gene3D" id="1.10.1200.270">
    <property type="entry name" value="Methyltransferase, alpha-helical capping domain"/>
    <property type="match status" value="1"/>
</dbReference>
<evidence type="ECO:0000256" key="1">
    <source>
        <dbReference type="ARBA" id="ARBA00022723"/>
    </source>
</evidence>
<evidence type="ECO:0000256" key="2">
    <source>
        <dbReference type="ARBA" id="ARBA00022842"/>
    </source>
</evidence>
<keyword evidence="1" id="KW-0479">Metal-binding</keyword>
<sequence>MEVQQVLHMNGGTGETSYAMNSGSQSRIISMAKPIIKKAILDLYCTTFPKTIRIADLGCSSGPNTLLVVSEIMNIIDEGSHQLGCSPPEFHIFLNDLPENDFNTVFRSLPAFHDKRRKDKGENHGPCFIAGVPGSFYGRLFPSRSLHFVHSSSSLHWLSQVPPGLNGDVNKGKIYISKTSPAAVQEAYLAQFQRNFSLFLKSRSEELVPNGRIVFTVLGRTTANPSSGDSCILWDLLAQSFTDLVSEGFIEEEKLNSFNAPFYAPSSEEIVSEILKDGCFSIDCLEVIALDWNGGFSNVDDYFQKPSSSNSHFHMANAIRAVAESMLQNHFGEQVMDPLFQRFGELLRSTNRGGVQHISFVVSLIRKQP</sequence>
<dbReference type="FunFam" id="3.40.50.150:FF:000794">
    <property type="entry name" value="Jasmonate O-methyltransferase, putative"/>
    <property type="match status" value="1"/>
</dbReference>
<dbReference type="SUPFAM" id="SSF53335">
    <property type="entry name" value="S-adenosyl-L-methionine-dependent methyltransferases"/>
    <property type="match status" value="1"/>
</dbReference>
<proteinExistence type="predicted"/>
<evidence type="ECO:0000313" key="4">
    <source>
        <dbReference type="Proteomes" id="UP001141806"/>
    </source>
</evidence>
<dbReference type="EMBL" id="JAMYWD010000008">
    <property type="protein sequence ID" value="KAJ4963173.1"/>
    <property type="molecule type" value="Genomic_DNA"/>
</dbReference>
<dbReference type="GO" id="GO:0046872">
    <property type="term" value="F:metal ion binding"/>
    <property type="evidence" value="ECO:0007669"/>
    <property type="project" value="UniProtKB-KW"/>
</dbReference>
<dbReference type="OrthoDB" id="1523883at2759"/>